<dbReference type="EMBL" id="LLYA01000178">
    <property type="protein sequence ID" value="KRR20368.1"/>
    <property type="molecule type" value="Genomic_DNA"/>
</dbReference>
<comment type="caution">
    <text evidence="2">The sequence shown here is derived from an EMBL/GenBank/DDBJ whole genome shotgun (WGS) entry which is preliminary data.</text>
</comment>
<organism evidence="2 3">
    <name type="scientific">Bradyrhizobium retamae</name>
    <dbReference type="NCBI Taxonomy" id="1300035"/>
    <lineage>
        <taxon>Bacteria</taxon>
        <taxon>Pseudomonadati</taxon>
        <taxon>Pseudomonadota</taxon>
        <taxon>Alphaproteobacteria</taxon>
        <taxon>Hyphomicrobiales</taxon>
        <taxon>Nitrobacteraceae</taxon>
        <taxon>Bradyrhizobium</taxon>
    </lineage>
</organism>
<evidence type="ECO:0000313" key="3">
    <source>
        <dbReference type="Proteomes" id="UP000052023"/>
    </source>
</evidence>
<name>A0A0R3MRY5_9BRAD</name>
<dbReference type="Proteomes" id="UP000052023">
    <property type="component" value="Unassembled WGS sequence"/>
</dbReference>
<protein>
    <submittedName>
        <fullName evidence="2">Uncharacterized protein</fullName>
    </submittedName>
</protein>
<gene>
    <name evidence="2" type="ORF">CQ13_32510</name>
</gene>
<sequence length="109" mass="11742">MASWASKIRAHSASKQPRPRKPRPVVHTAWAQTRPPNEEIGDPGAVIDIHYTLEDNAVTLTNDKGAPIGGKAGSYVLQPGENAARIATRLGLAEVDRSHDAPMNVSWVV</sequence>
<evidence type="ECO:0000313" key="2">
    <source>
        <dbReference type="EMBL" id="KRR20368.1"/>
    </source>
</evidence>
<reference evidence="2 3" key="1">
    <citation type="submission" date="2014-03" db="EMBL/GenBank/DDBJ databases">
        <title>Bradyrhizobium valentinum sp. nov., isolated from effective nodules of Lupinus mariae-josephae, a lupine endemic of basic-lime soils in Eastern Spain.</title>
        <authorList>
            <person name="Duran D."/>
            <person name="Rey L."/>
            <person name="Navarro A."/>
            <person name="Busquets A."/>
            <person name="Imperial J."/>
            <person name="Ruiz-Argueso T."/>
        </authorList>
    </citation>
    <scope>NUCLEOTIDE SEQUENCE [LARGE SCALE GENOMIC DNA]</scope>
    <source>
        <strain evidence="2 3">Ro19</strain>
    </source>
</reference>
<dbReference type="OrthoDB" id="9893244at2"/>
<accession>A0A0R3MRY5</accession>
<dbReference type="RefSeq" id="WP_057846183.1">
    <property type="nucleotide sequence ID" value="NZ_LLYA01000178.1"/>
</dbReference>
<dbReference type="AlphaFoldDB" id="A0A0R3MRY5"/>
<proteinExistence type="predicted"/>
<feature type="region of interest" description="Disordered" evidence="1">
    <location>
        <begin position="1"/>
        <end position="41"/>
    </location>
</feature>
<evidence type="ECO:0000256" key="1">
    <source>
        <dbReference type="SAM" id="MobiDB-lite"/>
    </source>
</evidence>
<keyword evidence="3" id="KW-1185">Reference proteome</keyword>
<feature type="compositionally biased region" description="Basic residues" evidence="1">
    <location>
        <begin position="8"/>
        <end position="24"/>
    </location>
</feature>